<dbReference type="NCBIfam" id="TIGR02476">
    <property type="entry name" value="BluB"/>
    <property type="match status" value="1"/>
</dbReference>
<gene>
    <name evidence="2" type="ORF">Ga0061061_106178</name>
</gene>
<comment type="caution">
    <text evidence="2">The sequence shown here is derived from an EMBL/GenBank/DDBJ whole genome shotgun (WGS) entry which is preliminary data.</text>
</comment>
<evidence type="ECO:0000313" key="2">
    <source>
        <dbReference type="EMBL" id="CUA89082.1"/>
    </source>
</evidence>
<proteinExistence type="predicted"/>
<sequence>MTSLVAEPDHDVGGSAPPVFDAVFRARFAELVAWRRDVRRFLPKPVDRDTIGALLALAAQAPSVGNAQPWRFVMVDDPSRRAAVRSNFERCNAEALLDYAGERAQLYTRLKLEGLAEAPVHIAAFCDERADTGHGLGRRTMPETLHYSVVTAIHTFWLAARTAGLGVGWISILDPGELAAALEVPARWRFIGYLCVGYPCEEHLDPELVRHGWQDRLAPDSTILER</sequence>
<dbReference type="SUPFAM" id="SSF55469">
    <property type="entry name" value="FMN-dependent nitroreductase-like"/>
    <property type="match status" value="1"/>
</dbReference>
<dbReference type="Gene3D" id="3.40.109.10">
    <property type="entry name" value="NADH Oxidase"/>
    <property type="match status" value="1"/>
</dbReference>
<dbReference type="PANTHER" id="PTHR23026">
    <property type="entry name" value="NADPH NITROREDUCTASE"/>
    <property type="match status" value="1"/>
</dbReference>
<evidence type="ECO:0000313" key="3">
    <source>
        <dbReference type="Proteomes" id="UP000182178"/>
    </source>
</evidence>
<dbReference type="EMBL" id="CYHC01000006">
    <property type="protein sequence ID" value="CUA89082.1"/>
    <property type="molecule type" value="Genomic_DNA"/>
</dbReference>
<name>A0ABM9U663_9HYPH</name>
<protein>
    <submittedName>
        <fullName evidence="2">Cob(II)yrinic acid a,c-diamide reductase</fullName>
    </submittedName>
</protein>
<reference evidence="2 3" key="1">
    <citation type="submission" date="2015-08" db="EMBL/GenBank/DDBJ databases">
        <authorList>
            <person name="Varghese N."/>
        </authorList>
    </citation>
    <scope>NUCLEOTIDE SEQUENCE [LARGE SCALE GENOMIC DNA]</scope>
    <source>
        <strain evidence="2 3">DSM 18167</strain>
    </source>
</reference>
<dbReference type="InterPro" id="IPR000415">
    <property type="entry name" value="Nitroreductase-like"/>
</dbReference>
<dbReference type="Proteomes" id="UP000182178">
    <property type="component" value="Unassembled WGS sequence"/>
</dbReference>
<organism evidence="2 3">
    <name type="scientific">Chelatococcus sambhunathii</name>
    <dbReference type="NCBI Taxonomy" id="363953"/>
    <lineage>
        <taxon>Bacteria</taxon>
        <taxon>Pseudomonadati</taxon>
        <taxon>Pseudomonadota</taxon>
        <taxon>Alphaproteobacteria</taxon>
        <taxon>Hyphomicrobiales</taxon>
        <taxon>Chelatococcaceae</taxon>
        <taxon>Chelatococcus</taxon>
    </lineage>
</organism>
<dbReference type="RefSeq" id="WP_245280547.1">
    <property type="nucleotide sequence ID" value="NZ_CYHC01000006.1"/>
</dbReference>
<dbReference type="InterPro" id="IPR029479">
    <property type="entry name" value="Nitroreductase"/>
</dbReference>
<dbReference type="InterPro" id="IPR012825">
    <property type="entry name" value="BluB"/>
</dbReference>
<dbReference type="Pfam" id="PF00881">
    <property type="entry name" value="Nitroreductase"/>
    <property type="match status" value="1"/>
</dbReference>
<dbReference type="InterPro" id="IPR050627">
    <property type="entry name" value="Nitroreductase/BluB"/>
</dbReference>
<keyword evidence="3" id="KW-1185">Reference proteome</keyword>
<dbReference type="PANTHER" id="PTHR23026:SF123">
    <property type="entry name" value="NAD(P)H NITROREDUCTASE RV3131-RELATED"/>
    <property type="match status" value="1"/>
</dbReference>
<feature type="domain" description="Nitroreductase" evidence="1">
    <location>
        <begin position="32"/>
        <end position="198"/>
    </location>
</feature>
<evidence type="ECO:0000259" key="1">
    <source>
        <dbReference type="Pfam" id="PF00881"/>
    </source>
</evidence>
<accession>A0ABM9U663</accession>